<reference evidence="2" key="1">
    <citation type="journal article" date="2011" name="MBio">
        <title>Novel metabolic attributes of the genus Cyanothece, comprising a group of unicellular nitrogen-fixing Cyanobacteria.</title>
        <authorList>
            <person name="Bandyopadhyay A."/>
            <person name="Elvitigala T."/>
            <person name="Welsh E."/>
            <person name="Stockel J."/>
            <person name="Liberton M."/>
            <person name="Min H."/>
            <person name="Sherman L.A."/>
            <person name="Pakrasi H.B."/>
        </authorList>
    </citation>
    <scope>NUCLEOTIDE SEQUENCE [LARGE SCALE GENOMIC DNA]</scope>
    <source>
        <strain evidence="2">PCC 7822</strain>
        <plasmid evidence="2">Cy782202</plasmid>
    </source>
</reference>
<accession>E0UM77</accession>
<dbReference type="HOGENOM" id="CLU_1591788_0_0_3"/>
<keyword evidence="2" id="KW-1185">Reference proteome</keyword>
<evidence type="ECO:0000313" key="2">
    <source>
        <dbReference type="Proteomes" id="UP000008206"/>
    </source>
</evidence>
<proteinExistence type="predicted"/>
<dbReference type="Proteomes" id="UP000008206">
    <property type="component" value="Plasmid Cy782202"/>
</dbReference>
<protein>
    <submittedName>
        <fullName evidence="1">Uncharacterized protein</fullName>
    </submittedName>
</protein>
<evidence type="ECO:0000313" key="1">
    <source>
        <dbReference type="EMBL" id="ADN18057.1"/>
    </source>
</evidence>
<gene>
    <name evidence="1" type="ordered locus">Cyan7822_6257</name>
</gene>
<name>E0UM77_GLOV7</name>
<dbReference type="KEGG" id="cyj:Cyan7822_6257"/>
<dbReference type="EMBL" id="CP002200">
    <property type="protein sequence ID" value="ADN18057.1"/>
    <property type="molecule type" value="Genomic_DNA"/>
</dbReference>
<keyword evidence="1" id="KW-0614">Plasmid</keyword>
<dbReference type="AlphaFoldDB" id="E0UM77"/>
<organism evidence="1 2">
    <name type="scientific">Gloeothece verrucosa (strain PCC 7822)</name>
    <name type="common">Cyanothece sp. (strain PCC 7822)</name>
    <dbReference type="NCBI Taxonomy" id="497965"/>
    <lineage>
        <taxon>Bacteria</taxon>
        <taxon>Bacillati</taxon>
        <taxon>Cyanobacteriota</taxon>
        <taxon>Cyanophyceae</taxon>
        <taxon>Oscillatoriophycideae</taxon>
        <taxon>Chroococcales</taxon>
        <taxon>Aphanothecaceae</taxon>
        <taxon>Gloeothece</taxon>
        <taxon>Gloeothece verrucosa</taxon>
    </lineage>
</organism>
<geneLocation type="plasmid" evidence="1 2">
    <name>Cy782202</name>
</geneLocation>
<sequence>MLILAIVLNFIFLVNHGVSLAKYKPPKSKPVNTTSTGTRGCSEPSGVLSVVGADIEENLIWQKTGLANPTLLYSIKSNKEETFLIVITDPQGALIFKKSMPISPAQKTILIRLEQPIQEGIHYQVTAGLLCQGDPEAATIINSLLVRGEFLTFLDQISQNY</sequence>